<keyword evidence="4" id="KW-1185">Reference proteome</keyword>
<keyword evidence="3" id="KW-0378">Hydrolase</keyword>
<gene>
    <name evidence="3" type="ORF">GR167_13480</name>
</gene>
<dbReference type="AlphaFoldDB" id="A0A6L8LK27"/>
<sequence length="407" mass="44687">MHDTSNRQSPKTAREIGIMQGFPPPPEKRPSLDNWDLAPFNRWSFQNMRRLFPTVEVRAGTDAPRRFAETGQDLSDIRFDAFDGGTSSVGDWLAASYTDGFLVLKGDGIVAETYANDFAPDIAHLGQSVSKSLIGTLAGVLHGEGVLDLAEPLDDIVPELGQCGYAGCTLDQALDMLSGARFTEDYGLPDSDMTRVDVASGWRPVRDGEIKPTIRDVILTLPQERPHGESFSYRSIETDVIAWVLERVSGTDLATLLSDRIWRRIGAEHDGYFTVDDAGTALADGGFNATLRDYARFARMVADGGRVGPDQIVPQDWIEGICGGADPSKFGDPYTLLSPGGAYRRFWWVHEPEKGVFMARGVFGQLIFIDRSADTVIVKMSSWPDYLVPSFSHDAVRACEAITRALS</sequence>
<dbReference type="InterPro" id="IPR012338">
    <property type="entry name" value="Beta-lactam/transpept-like"/>
</dbReference>
<evidence type="ECO:0000313" key="4">
    <source>
        <dbReference type="Proteomes" id="UP000479043"/>
    </source>
</evidence>
<dbReference type="RefSeq" id="WP_160974227.1">
    <property type="nucleotide sequence ID" value="NZ_WWEN01000005.1"/>
</dbReference>
<dbReference type="Proteomes" id="UP000479043">
    <property type="component" value="Unassembled WGS sequence"/>
</dbReference>
<feature type="domain" description="Beta-lactamase-related" evidence="2">
    <location>
        <begin position="102"/>
        <end position="386"/>
    </location>
</feature>
<protein>
    <submittedName>
        <fullName evidence="3">Serine hydrolase</fullName>
    </submittedName>
</protein>
<dbReference type="PANTHER" id="PTHR43283">
    <property type="entry name" value="BETA-LACTAMASE-RELATED"/>
    <property type="match status" value="1"/>
</dbReference>
<dbReference type="Pfam" id="PF00144">
    <property type="entry name" value="Beta-lactamase"/>
    <property type="match status" value="1"/>
</dbReference>
<dbReference type="Gene3D" id="3.40.710.10">
    <property type="entry name" value="DD-peptidase/beta-lactamase superfamily"/>
    <property type="match status" value="1"/>
</dbReference>
<dbReference type="GO" id="GO:0016787">
    <property type="term" value="F:hydrolase activity"/>
    <property type="evidence" value="ECO:0007669"/>
    <property type="project" value="UniProtKB-KW"/>
</dbReference>
<dbReference type="InterPro" id="IPR050789">
    <property type="entry name" value="Diverse_Enzym_Activities"/>
</dbReference>
<evidence type="ECO:0000259" key="2">
    <source>
        <dbReference type="Pfam" id="PF00144"/>
    </source>
</evidence>
<dbReference type="InterPro" id="IPR001466">
    <property type="entry name" value="Beta-lactam-related"/>
</dbReference>
<dbReference type="PANTHER" id="PTHR43283:SF7">
    <property type="entry name" value="BETA-LACTAMASE-RELATED DOMAIN-CONTAINING PROTEIN"/>
    <property type="match status" value="1"/>
</dbReference>
<feature type="compositionally biased region" description="Polar residues" evidence="1">
    <location>
        <begin position="1"/>
        <end position="11"/>
    </location>
</feature>
<accession>A0A6L8LK27</accession>
<organism evidence="3 4">
    <name type="scientific">Thalassovita mangrovi</name>
    <dbReference type="NCBI Taxonomy" id="2692236"/>
    <lineage>
        <taxon>Bacteria</taxon>
        <taxon>Pseudomonadati</taxon>
        <taxon>Pseudomonadota</taxon>
        <taxon>Alphaproteobacteria</taxon>
        <taxon>Rhodobacterales</taxon>
        <taxon>Roseobacteraceae</taxon>
        <taxon>Thalassovita</taxon>
    </lineage>
</organism>
<evidence type="ECO:0000313" key="3">
    <source>
        <dbReference type="EMBL" id="MYM56324.1"/>
    </source>
</evidence>
<reference evidence="3 4" key="1">
    <citation type="submission" date="2020-01" db="EMBL/GenBank/DDBJ databases">
        <authorList>
            <person name="Chen S."/>
        </authorList>
    </citation>
    <scope>NUCLEOTIDE SEQUENCE [LARGE SCALE GENOMIC DNA]</scope>
    <source>
        <strain evidence="3 4">GS-10</strain>
    </source>
</reference>
<feature type="region of interest" description="Disordered" evidence="1">
    <location>
        <begin position="1"/>
        <end position="29"/>
    </location>
</feature>
<dbReference type="SUPFAM" id="SSF56601">
    <property type="entry name" value="beta-lactamase/transpeptidase-like"/>
    <property type="match status" value="1"/>
</dbReference>
<comment type="caution">
    <text evidence="3">The sequence shown here is derived from an EMBL/GenBank/DDBJ whole genome shotgun (WGS) entry which is preliminary data.</text>
</comment>
<proteinExistence type="predicted"/>
<evidence type="ECO:0000256" key="1">
    <source>
        <dbReference type="SAM" id="MobiDB-lite"/>
    </source>
</evidence>
<name>A0A6L8LK27_9RHOB</name>
<dbReference type="EMBL" id="WWEN01000005">
    <property type="protein sequence ID" value="MYM56324.1"/>
    <property type="molecule type" value="Genomic_DNA"/>
</dbReference>